<dbReference type="AlphaFoldDB" id="A0AAV1K9U8"/>
<proteinExistence type="predicted"/>
<dbReference type="Pfam" id="PF00078">
    <property type="entry name" value="RVT_1"/>
    <property type="match status" value="1"/>
</dbReference>
<dbReference type="GO" id="GO:0071897">
    <property type="term" value="P:DNA biosynthetic process"/>
    <property type="evidence" value="ECO:0007669"/>
    <property type="project" value="UniProtKB-ARBA"/>
</dbReference>
<dbReference type="CDD" id="cd01650">
    <property type="entry name" value="RT_nLTR_like"/>
    <property type="match status" value="1"/>
</dbReference>
<dbReference type="Proteomes" id="UP001314205">
    <property type="component" value="Unassembled WGS sequence"/>
</dbReference>
<reference evidence="2 3" key="1">
    <citation type="submission" date="2023-11" db="EMBL/GenBank/DDBJ databases">
        <authorList>
            <person name="Hedman E."/>
            <person name="Englund M."/>
            <person name="Stromberg M."/>
            <person name="Nyberg Akerstrom W."/>
            <person name="Nylinder S."/>
            <person name="Jareborg N."/>
            <person name="Kallberg Y."/>
            <person name="Kronander E."/>
        </authorList>
    </citation>
    <scope>NUCLEOTIDE SEQUENCE [LARGE SCALE GENOMIC DNA]</scope>
</reference>
<dbReference type="PANTHER" id="PTHR33481:SF1">
    <property type="entry name" value="ENDONUCLEASE_EXONUCLEASE_PHOSPHATASE DOMAIN-CONTAINING PROTEIN-RELATED"/>
    <property type="match status" value="1"/>
</dbReference>
<evidence type="ECO:0000259" key="1">
    <source>
        <dbReference type="PROSITE" id="PS50878"/>
    </source>
</evidence>
<sequence length="397" mass="44843">MQFTISELNYALNSFKPKKAPGGDGFTADICREAISQNPGIYLSLANKCLELGHFPIIWKEAVVVVLRKPGREDYTHPKAYRPLGLLSVMGKVLEKMVIRRKSTKDSLYDMMDYIRRQLRNKKIVTMISLDIEGAFDSAWWPAIRCRLAEERCPINITKLIDSYLQDSKVRVRYAGMEQTQTTTKGCLQGSIGSPVLWNLLLDPLLKELEKRGDRCQAFADDNVLLFAGDTALEIQRRANAALEHFRRWGIRNKLKFAPHKTNAMVITNKLKYDSPRLNMSGIGIGKSEEIKVLGVTADKKLTFNTHVRNVSRKATALYGQLSRAAKVGWGLQPEIIRTMYTAVVEPVVLYAVSVWASAAKMLGVRKQLNTVQRGFAQKIIKAYRKGFKSPRSSITF</sequence>
<dbReference type="PANTHER" id="PTHR33481">
    <property type="entry name" value="REVERSE TRANSCRIPTASE"/>
    <property type="match status" value="1"/>
</dbReference>
<dbReference type="InterPro" id="IPR043502">
    <property type="entry name" value="DNA/RNA_pol_sf"/>
</dbReference>
<protein>
    <recommendedName>
        <fullName evidence="1">Reverse transcriptase domain-containing protein</fullName>
    </recommendedName>
</protein>
<dbReference type="InterPro" id="IPR000477">
    <property type="entry name" value="RT_dom"/>
</dbReference>
<dbReference type="SUPFAM" id="SSF56672">
    <property type="entry name" value="DNA/RNA polymerases"/>
    <property type="match status" value="1"/>
</dbReference>
<dbReference type="EMBL" id="CAVLGL010000013">
    <property type="protein sequence ID" value="CAK1579866.1"/>
    <property type="molecule type" value="Genomic_DNA"/>
</dbReference>
<accession>A0AAV1K9U8</accession>
<comment type="caution">
    <text evidence="2">The sequence shown here is derived from an EMBL/GenBank/DDBJ whole genome shotgun (WGS) entry which is preliminary data.</text>
</comment>
<feature type="domain" description="Reverse transcriptase" evidence="1">
    <location>
        <begin position="48"/>
        <end position="285"/>
    </location>
</feature>
<keyword evidence="3" id="KW-1185">Reference proteome</keyword>
<dbReference type="PROSITE" id="PS50878">
    <property type="entry name" value="RT_POL"/>
    <property type="match status" value="1"/>
</dbReference>
<evidence type="ECO:0000313" key="3">
    <source>
        <dbReference type="Proteomes" id="UP001314205"/>
    </source>
</evidence>
<name>A0AAV1K9U8_9NEOP</name>
<organism evidence="2 3">
    <name type="scientific">Parnassius mnemosyne</name>
    <name type="common">clouded apollo</name>
    <dbReference type="NCBI Taxonomy" id="213953"/>
    <lineage>
        <taxon>Eukaryota</taxon>
        <taxon>Metazoa</taxon>
        <taxon>Ecdysozoa</taxon>
        <taxon>Arthropoda</taxon>
        <taxon>Hexapoda</taxon>
        <taxon>Insecta</taxon>
        <taxon>Pterygota</taxon>
        <taxon>Neoptera</taxon>
        <taxon>Endopterygota</taxon>
        <taxon>Lepidoptera</taxon>
        <taxon>Glossata</taxon>
        <taxon>Ditrysia</taxon>
        <taxon>Papilionoidea</taxon>
        <taxon>Papilionidae</taxon>
        <taxon>Parnassiinae</taxon>
        <taxon>Parnassini</taxon>
        <taxon>Parnassius</taxon>
        <taxon>Driopa</taxon>
    </lineage>
</organism>
<gene>
    <name evidence="2" type="ORF">PARMNEM_LOCUS1748</name>
</gene>
<evidence type="ECO:0000313" key="2">
    <source>
        <dbReference type="EMBL" id="CAK1579866.1"/>
    </source>
</evidence>